<organism evidence="1 2">
    <name type="scientific">Araneus ventricosus</name>
    <name type="common">Orbweaver spider</name>
    <name type="synonym">Epeira ventricosa</name>
    <dbReference type="NCBI Taxonomy" id="182803"/>
    <lineage>
        <taxon>Eukaryota</taxon>
        <taxon>Metazoa</taxon>
        <taxon>Ecdysozoa</taxon>
        <taxon>Arthropoda</taxon>
        <taxon>Chelicerata</taxon>
        <taxon>Arachnida</taxon>
        <taxon>Araneae</taxon>
        <taxon>Araneomorphae</taxon>
        <taxon>Entelegynae</taxon>
        <taxon>Araneoidea</taxon>
        <taxon>Araneidae</taxon>
        <taxon>Araneus</taxon>
    </lineage>
</organism>
<keyword evidence="2" id="KW-1185">Reference proteome</keyword>
<evidence type="ECO:0000313" key="1">
    <source>
        <dbReference type="EMBL" id="GBN95798.1"/>
    </source>
</evidence>
<name>A0A4Y2T5B2_ARAVE</name>
<sequence>MKHRARTRSSKRSLNHSASNLRIWFDLTRGKPFFILGMLQLLLYNLYDETTEAFSAVAARQSLHTPGETPEALGSAVGSASSHIITQLSNLEGREFDLTGAAVFISDGYI</sequence>
<dbReference type="Proteomes" id="UP000499080">
    <property type="component" value="Unassembled WGS sequence"/>
</dbReference>
<gene>
    <name evidence="1" type="ORF">AVEN_173314_1</name>
</gene>
<evidence type="ECO:0000313" key="2">
    <source>
        <dbReference type="Proteomes" id="UP000499080"/>
    </source>
</evidence>
<comment type="caution">
    <text evidence="1">The sequence shown here is derived from an EMBL/GenBank/DDBJ whole genome shotgun (WGS) entry which is preliminary data.</text>
</comment>
<reference evidence="1 2" key="1">
    <citation type="journal article" date="2019" name="Sci. Rep.">
        <title>Orb-weaving spider Araneus ventricosus genome elucidates the spidroin gene catalogue.</title>
        <authorList>
            <person name="Kono N."/>
            <person name="Nakamura H."/>
            <person name="Ohtoshi R."/>
            <person name="Moran D.A.P."/>
            <person name="Shinohara A."/>
            <person name="Yoshida Y."/>
            <person name="Fujiwara M."/>
            <person name="Mori M."/>
            <person name="Tomita M."/>
            <person name="Arakawa K."/>
        </authorList>
    </citation>
    <scope>NUCLEOTIDE SEQUENCE [LARGE SCALE GENOMIC DNA]</scope>
</reference>
<accession>A0A4Y2T5B2</accession>
<protein>
    <submittedName>
        <fullName evidence="1">Uncharacterized protein</fullName>
    </submittedName>
</protein>
<dbReference type="AlphaFoldDB" id="A0A4Y2T5B2"/>
<proteinExistence type="predicted"/>
<dbReference type="EMBL" id="BGPR01026246">
    <property type="protein sequence ID" value="GBN95798.1"/>
    <property type="molecule type" value="Genomic_DNA"/>
</dbReference>